<dbReference type="EMBL" id="UINC01184026">
    <property type="protein sequence ID" value="SVD95051.1"/>
    <property type="molecule type" value="Genomic_DNA"/>
</dbReference>
<reference evidence="1" key="1">
    <citation type="submission" date="2018-05" db="EMBL/GenBank/DDBJ databases">
        <authorList>
            <person name="Lanie J.A."/>
            <person name="Ng W.-L."/>
            <person name="Kazmierczak K.M."/>
            <person name="Andrzejewski T.M."/>
            <person name="Davidsen T.M."/>
            <person name="Wayne K.J."/>
            <person name="Tettelin H."/>
            <person name="Glass J.I."/>
            <person name="Rusch D."/>
            <person name="Podicherti R."/>
            <person name="Tsui H.-C.T."/>
            <person name="Winkler M.E."/>
        </authorList>
    </citation>
    <scope>NUCLEOTIDE SEQUENCE</scope>
</reference>
<protein>
    <submittedName>
        <fullName evidence="1">Uncharacterized protein</fullName>
    </submittedName>
</protein>
<gene>
    <name evidence="1" type="ORF">METZ01_LOCUS447905</name>
</gene>
<sequence length="47" mass="5708">MSTQKEKQNSKRNIFRSIMRRRTLLASQNVLFIDEVNKMLYPFDDFP</sequence>
<feature type="non-terminal residue" evidence="1">
    <location>
        <position position="47"/>
    </location>
</feature>
<name>A0A382ZHV4_9ZZZZ</name>
<proteinExistence type="predicted"/>
<organism evidence="1">
    <name type="scientific">marine metagenome</name>
    <dbReference type="NCBI Taxonomy" id="408172"/>
    <lineage>
        <taxon>unclassified sequences</taxon>
        <taxon>metagenomes</taxon>
        <taxon>ecological metagenomes</taxon>
    </lineage>
</organism>
<dbReference type="AlphaFoldDB" id="A0A382ZHV4"/>
<evidence type="ECO:0000313" key="1">
    <source>
        <dbReference type="EMBL" id="SVD95051.1"/>
    </source>
</evidence>
<accession>A0A382ZHV4</accession>